<reference evidence="1 2" key="1">
    <citation type="submission" date="2018-11" db="EMBL/GenBank/DDBJ databases">
        <authorList>
            <consortium name="Pathogen Informatics"/>
        </authorList>
    </citation>
    <scope>NUCLEOTIDE SEQUENCE [LARGE SCALE GENOMIC DNA]</scope>
</reference>
<organism evidence="1 2">
    <name type="scientific">Cylicostephanus goldi</name>
    <name type="common">Nematode worm</name>
    <dbReference type="NCBI Taxonomy" id="71465"/>
    <lineage>
        <taxon>Eukaryota</taxon>
        <taxon>Metazoa</taxon>
        <taxon>Ecdysozoa</taxon>
        <taxon>Nematoda</taxon>
        <taxon>Chromadorea</taxon>
        <taxon>Rhabditida</taxon>
        <taxon>Rhabditina</taxon>
        <taxon>Rhabditomorpha</taxon>
        <taxon>Strongyloidea</taxon>
        <taxon>Strongylidae</taxon>
        <taxon>Cylicostephanus</taxon>
    </lineage>
</organism>
<dbReference type="EMBL" id="UYRV01124276">
    <property type="protein sequence ID" value="VDN34276.1"/>
    <property type="molecule type" value="Genomic_DNA"/>
</dbReference>
<keyword evidence="2" id="KW-1185">Reference proteome</keyword>
<gene>
    <name evidence="1" type="ORF">CGOC_LOCUS12586</name>
</gene>
<protein>
    <submittedName>
        <fullName evidence="1">Uncharacterized protein</fullName>
    </submittedName>
</protein>
<evidence type="ECO:0000313" key="1">
    <source>
        <dbReference type="EMBL" id="VDN34276.1"/>
    </source>
</evidence>
<evidence type="ECO:0000313" key="2">
    <source>
        <dbReference type="Proteomes" id="UP000271889"/>
    </source>
</evidence>
<sequence length="43" mass="4922">MSNLDDEEGDGIKRALCDGKDQLPSCFQDRGLPKLLYYTKKCR</sequence>
<dbReference type="AlphaFoldDB" id="A0A3P7QTR2"/>
<dbReference type="Proteomes" id="UP000271889">
    <property type="component" value="Unassembled WGS sequence"/>
</dbReference>
<proteinExistence type="predicted"/>
<name>A0A3P7QTR2_CYLGO</name>
<accession>A0A3P7QTR2</accession>